<evidence type="ECO:0000313" key="2">
    <source>
        <dbReference type="EMBL" id="CAE7204744.1"/>
    </source>
</evidence>
<sequence>MAPTSVIFPASLPTEEDIVLSRDSLKRERQKAYVLIIGSGLASPWCSLWIFENGDVFSMELTNRLMGSRWHRSRYKMRWLHSAATVATQSTPCDSPPLSLKEDTGSSHVEDTVWETSLELQGHVCYCAFQCGRPSDTTDDRRSMVAASVEHMWSECGRQLETGHGAIEDCVHNFLEMSGDRHYIMSPSLKYQGGALVCSHCICMQDTSPHDLRARARAVPLNDAWYDLFLHNSQLFIVQLLCGQYDAEFNQLPLAVGSIAAVPVLLALEVIFVAAFQALLCWQRGFATLVGLSWVAVEIHHTWRYAYYNVRPTSGVVIGGICTMCVWGAAAMKAEANSAYTDSLLTLSLIWDSCMVAEALIVNMVYRDHRLQVLNLASIVLGYASVAVLQWLNGWPVQDLIKGSATVLGVVFGWLAAVFLARHYPLESGALLCAATLVYMAWWSLYLALSTVATIMLIVVGYILFGLLGKYQVCERVAASAWACMYPSKMEDNDLKLSPADTVGGNVAASACAQEHQWQRAATALDCARAWGLLPDSMTLHATIQCFGWGLRWETSLRRMAESEVDDGAAVYIGSAATTACELGLAWPQAVALLKAQMLPSASAFCSAAAACAGMAAWSSALAVALMLRREGLQQDAAFFAAIVLSASRARRWKQAAALALQPFVSEQTRPTTRCGGTAAAAAASVACEAEAAPKLLPALLAAQHTQMAKVLAVIGSAG</sequence>
<evidence type="ECO:0000256" key="1">
    <source>
        <dbReference type="SAM" id="Phobius"/>
    </source>
</evidence>
<keyword evidence="1" id="KW-0812">Transmembrane</keyword>
<organism evidence="2 3">
    <name type="scientific">Symbiodinium natans</name>
    <dbReference type="NCBI Taxonomy" id="878477"/>
    <lineage>
        <taxon>Eukaryota</taxon>
        <taxon>Sar</taxon>
        <taxon>Alveolata</taxon>
        <taxon>Dinophyceae</taxon>
        <taxon>Suessiales</taxon>
        <taxon>Symbiodiniaceae</taxon>
        <taxon>Symbiodinium</taxon>
    </lineage>
</organism>
<feature type="transmembrane region" description="Helical" evidence="1">
    <location>
        <begin position="428"/>
        <end position="445"/>
    </location>
</feature>
<feature type="transmembrane region" description="Helical" evidence="1">
    <location>
        <begin position="344"/>
        <end position="366"/>
    </location>
</feature>
<evidence type="ECO:0000313" key="3">
    <source>
        <dbReference type="Proteomes" id="UP000604046"/>
    </source>
</evidence>
<comment type="caution">
    <text evidence="2">The sequence shown here is derived from an EMBL/GenBank/DDBJ whole genome shotgun (WGS) entry which is preliminary data.</text>
</comment>
<reference evidence="2" key="1">
    <citation type="submission" date="2021-02" db="EMBL/GenBank/DDBJ databases">
        <authorList>
            <person name="Dougan E. K."/>
            <person name="Rhodes N."/>
            <person name="Thang M."/>
            <person name="Chan C."/>
        </authorList>
    </citation>
    <scope>NUCLEOTIDE SEQUENCE</scope>
</reference>
<dbReference type="Gene3D" id="1.25.40.10">
    <property type="entry name" value="Tetratricopeptide repeat domain"/>
    <property type="match status" value="1"/>
</dbReference>
<keyword evidence="1" id="KW-0472">Membrane</keyword>
<feature type="transmembrane region" description="Helical" evidence="1">
    <location>
        <begin position="404"/>
        <end position="421"/>
    </location>
</feature>
<feature type="transmembrane region" description="Helical" evidence="1">
    <location>
        <begin position="254"/>
        <end position="279"/>
    </location>
</feature>
<feature type="transmembrane region" description="Helical" evidence="1">
    <location>
        <begin position="373"/>
        <end position="392"/>
    </location>
</feature>
<proteinExistence type="predicted"/>
<name>A0A812JGD4_9DINO</name>
<feature type="transmembrane region" description="Helical" evidence="1">
    <location>
        <begin position="315"/>
        <end position="332"/>
    </location>
</feature>
<gene>
    <name evidence="2" type="ORF">SNAT2548_LOCUS6410</name>
</gene>
<keyword evidence="3" id="KW-1185">Reference proteome</keyword>
<dbReference type="Proteomes" id="UP000604046">
    <property type="component" value="Unassembled WGS sequence"/>
</dbReference>
<dbReference type="AlphaFoldDB" id="A0A812JGD4"/>
<protein>
    <submittedName>
        <fullName evidence="2">Uncharacterized protein</fullName>
    </submittedName>
</protein>
<feature type="transmembrane region" description="Helical" evidence="1">
    <location>
        <begin position="569"/>
        <end position="590"/>
    </location>
</feature>
<dbReference type="EMBL" id="CAJNDS010000424">
    <property type="protein sequence ID" value="CAE7204744.1"/>
    <property type="molecule type" value="Genomic_DNA"/>
</dbReference>
<keyword evidence="1" id="KW-1133">Transmembrane helix</keyword>
<feature type="transmembrane region" description="Helical" evidence="1">
    <location>
        <begin position="602"/>
        <end position="628"/>
    </location>
</feature>
<dbReference type="InterPro" id="IPR011990">
    <property type="entry name" value="TPR-like_helical_dom_sf"/>
</dbReference>
<accession>A0A812JGD4</accession>
<feature type="transmembrane region" description="Helical" evidence="1">
    <location>
        <begin position="451"/>
        <end position="468"/>
    </location>
</feature>